<evidence type="ECO:0000313" key="2">
    <source>
        <dbReference type="EMBL" id="EST49444.1"/>
    </source>
</evidence>
<evidence type="ECO:0000313" key="4">
    <source>
        <dbReference type="Proteomes" id="UP000018208"/>
    </source>
</evidence>
<reference evidence="2 3" key="1">
    <citation type="journal article" date="2014" name="PLoS Genet.">
        <title>The Genome of Spironucleus salmonicida Highlights a Fish Pathogen Adapted to Fluctuating Environments.</title>
        <authorList>
            <person name="Xu F."/>
            <person name="Jerlstrom-Hultqvist J."/>
            <person name="Einarsson E."/>
            <person name="Astvaldsson A."/>
            <person name="Svard S.G."/>
            <person name="Andersson J.O."/>
        </authorList>
    </citation>
    <scope>NUCLEOTIDE SEQUENCE</scope>
    <source>
        <strain evidence="3">ATCC 50377</strain>
    </source>
</reference>
<gene>
    <name evidence="2" type="ORF">SS50377_10192</name>
    <name evidence="3" type="ORF">SS50377_25656</name>
</gene>
<accession>V6M7K6</accession>
<dbReference type="EMBL" id="KI545950">
    <property type="protein sequence ID" value="EST49444.1"/>
    <property type="molecule type" value="Genomic_DNA"/>
</dbReference>
<sequence length="436" mass="52753">MRYPFCFEITDADIYSFDNQFIFTQILSQPILYNYNVVFSFISPFDYVINELSSYQQNDQCIDIPNNLSSQDSVLPLQIDNSDIQQLSKIQALRIIWQNQLDQDKQEFSVKQKGKYESHLKNIAKRQQQAIQLIQIQHNKDQQLLEQKIKLKEQLINNNKQEQIKLQSQQQDLLNKSQLQKSIHIQQIKQQQVYKEKYETDLASFRQELKLQHQEQEILKQQQSIQLKQLRKQHDQEAFKLLSQKQQTIRDLLKKDRTLELRLNQTQNKNQQHEIHVYDYKDKYVQQIQLFKQEFKTNYEQKLDKIKFQHEKYIKQTNLDKTRRVKLAESSLQQRTISNIGRYRAFESPLRKSTNQLNLRGQQIQIDYQQKQKQYENAQNQALLDKTEFTKRMKQLMYEEKKRQKQILSQNVRKRKPISINQCNNNFLNQDQEFVE</sequence>
<name>V6M7K6_9EUKA</name>
<dbReference type="Proteomes" id="UP000018208">
    <property type="component" value="Unassembled WGS sequence"/>
</dbReference>
<dbReference type="AlphaFoldDB" id="V6M7K6"/>
<evidence type="ECO:0000256" key="1">
    <source>
        <dbReference type="SAM" id="Coils"/>
    </source>
</evidence>
<reference evidence="3" key="2">
    <citation type="submission" date="2020-12" db="EMBL/GenBank/DDBJ databases">
        <title>New Spironucleus salmonicida genome in near-complete chromosomes.</title>
        <authorList>
            <person name="Xu F."/>
            <person name="Kurt Z."/>
            <person name="Jimenez-Gonzalez A."/>
            <person name="Astvaldsson A."/>
            <person name="Andersson J.O."/>
            <person name="Svard S.G."/>
        </authorList>
    </citation>
    <scope>NUCLEOTIDE SEQUENCE</scope>
    <source>
        <strain evidence="3">ATCC 50377</strain>
    </source>
</reference>
<organism evidence="2">
    <name type="scientific">Spironucleus salmonicida</name>
    <dbReference type="NCBI Taxonomy" id="348837"/>
    <lineage>
        <taxon>Eukaryota</taxon>
        <taxon>Metamonada</taxon>
        <taxon>Diplomonadida</taxon>
        <taxon>Hexamitidae</taxon>
        <taxon>Hexamitinae</taxon>
        <taxon>Spironucleus</taxon>
    </lineage>
</organism>
<keyword evidence="4" id="KW-1185">Reference proteome</keyword>
<proteinExistence type="predicted"/>
<evidence type="ECO:0000313" key="3">
    <source>
        <dbReference type="EMBL" id="KAH0571471.1"/>
    </source>
</evidence>
<feature type="coiled-coil region" evidence="1">
    <location>
        <begin position="142"/>
        <end position="269"/>
    </location>
</feature>
<dbReference type="VEuPathDB" id="GiardiaDB:SS50377_25656"/>
<dbReference type="EMBL" id="AUWU02000006">
    <property type="protein sequence ID" value="KAH0571471.1"/>
    <property type="molecule type" value="Genomic_DNA"/>
</dbReference>
<protein>
    <submittedName>
        <fullName evidence="2">Uncharacterized protein</fullName>
    </submittedName>
</protein>
<keyword evidence="1" id="KW-0175">Coiled coil</keyword>